<keyword evidence="3" id="KW-0863">Zinc-finger</keyword>
<dbReference type="Pfam" id="PF00412">
    <property type="entry name" value="LIM"/>
    <property type="match status" value="3"/>
</dbReference>
<dbReference type="InterPro" id="IPR001781">
    <property type="entry name" value="Znf_LIM"/>
</dbReference>
<dbReference type="PANTHER" id="PTHR47029">
    <property type="entry name" value="FOUR AND A HALF LIM DOMAINS PROTEIN 1"/>
    <property type="match status" value="1"/>
</dbReference>
<keyword evidence="1 6" id="KW-0479">Metal-binding</keyword>
<proteinExistence type="predicted"/>
<dbReference type="GO" id="GO:0007517">
    <property type="term" value="P:muscle organ development"/>
    <property type="evidence" value="ECO:0007669"/>
    <property type="project" value="InterPro"/>
</dbReference>
<comment type="caution">
    <text evidence="8">The sequence shown here is derived from an EMBL/GenBank/DDBJ whole genome shotgun (WGS) entry which is preliminary data.</text>
</comment>
<evidence type="ECO:0000313" key="9">
    <source>
        <dbReference type="Proteomes" id="UP000693946"/>
    </source>
</evidence>
<dbReference type="PANTHER" id="PTHR47029:SF2">
    <property type="entry name" value="FOUR AND A HALF LIM DOMAINS PROTEIN 1"/>
    <property type="match status" value="1"/>
</dbReference>
<dbReference type="Proteomes" id="UP000693946">
    <property type="component" value="Unassembled WGS sequence"/>
</dbReference>
<feature type="domain" description="LIM zinc-binding" evidence="7">
    <location>
        <begin position="171"/>
        <end position="229"/>
    </location>
</feature>
<evidence type="ECO:0000256" key="6">
    <source>
        <dbReference type="PROSITE-ProRule" id="PRU00125"/>
    </source>
</evidence>
<name>A0AAV6PQD2_SOLSE</name>
<evidence type="ECO:0000256" key="3">
    <source>
        <dbReference type="ARBA" id="ARBA00022771"/>
    </source>
</evidence>
<dbReference type="FunFam" id="2.10.110.10:FF:000050">
    <property type="entry name" value="Four and a half LIM domains protein 1"/>
    <property type="match status" value="1"/>
</dbReference>
<dbReference type="PROSITE" id="PS50023">
    <property type="entry name" value="LIM_DOMAIN_2"/>
    <property type="match status" value="3"/>
</dbReference>
<dbReference type="FunFam" id="2.10.110.10:FF:000013">
    <property type="entry name" value="Four and a half LIM domains 1"/>
    <property type="match status" value="1"/>
</dbReference>
<keyword evidence="9" id="KW-1185">Reference proteome</keyword>
<evidence type="ECO:0000259" key="7">
    <source>
        <dbReference type="PROSITE" id="PS50023"/>
    </source>
</evidence>
<feature type="domain" description="LIM zinc-binding" evidence="7">
    <location>
        <begin position="109"/>
        <end position="170"/>
    </location>
</feature>
<keyword evidence="5 6" id="KW-0440">LIM domain</keyword>
<dbReference type="PROSITE" id="PS00478">
    <property type="entry name" value="LIM_DOMAIN_1"/>
    <property type="match status" value="1"/>
</dbReference>
<feature type="domain" description="LIM zinc-binding" evidence="7">
    <location>
        <begin position="48"/>
        <end position="108"/>
    </location>
</feature>
<reference evidence="8 9" key="1">
    <citation type="journal article" date="2021" name="Sci. Rep.">
        <title>Chromosome anchoring in Senegalese sole (Solea senegalensis) reveals sex-associated markers and genome rearrangements in flatfish.</title>
        <authorList>
            <person name="Guerrero-Cozar I."/>
            <person name="Gomez-Garrido J."/>
            <person name="Berbel C."/>
            <person name="Martinez-Blanch J.F."/>
            <person name="Alioto T."/>
            <person name="Claros M.G."/>
            <person name="Gagnaire P.A."/>
            <person name="Manchado M."/>
        </authorList>
    </citation>
    <scope>NUCLEOTIDE SEQUENCE [LARGE SCALE GENOMIC DNA]</scope>
    <source>
        <strain evidence="8">Sse05_10M</strain>
    </source>
</reference>
<dbReference type="GO" id="GO:0008270">
    <property type="term" value="F:zinc ion binding"/>
    <property type="evidence" value="ECO:0007669"/>
    <property type="project" value="UniProtKB-KW"/>
</dbReference>
<feature type="non-terminal residue" evidence="8">
    <location>
        <position position="1"/>
    </location>
</feature>
<accession>A0AAV6PQD2</accession>
<keyword evidence="4 6" id="KW-0862">Zinc</keyword>
<evidence type="ECO:0000313" key="8">
    <source>
        <dbReference type="EMBL" id="KAG7472967.1"/>
    </source>
</evidence>
<dbReference type="CDD" id="cd09424">
    <property type="entry name" value="LIM2_FHL1"/>
    <property type="match status" value="1"/>
</dbReference>
<sequence length="274" mass="31075">FLMGFLHGIIDTYGNDQKQFLLSEPTAPPCESPSVWRWPTARSVSTVGRTSACHRPISVETKELSHKGRYWHEECFRCAKCYKPLAKEPFSTKDDRIMCGKCCSREDAPRCHCCYKPILAGTESVEYKGNSWHDECFTCFNCKRPIGSQSFLSKGSDLYCSPCYDKKFAKHCVGCKKTITSGGVNYQDQPWHSHCFVCSACSKSLAGLSFTNHQDQVFCVDCYKSSVAKKCTGCHNPITGFERERLRFDWTVLLCSKGWESVLARTIFVTQLYS</sequence>
<dbReference type="EMBL" id="JAGKHQ010000120">
    <property type="protein sequence ID" value="KAG7472967.1"/>
    <property type="molecule type" value="Genomic_DNA"/>
</dbReference>
<dbReference type="InterPro" id="IPR042997">
    <property type="entry name" value="Fhl1"/>
</dbReference>
<dbReference type="AlphaFoldDB" id="A0AAV6PQD2"/>
<dbReference type="CDD" id="cd09344">
    <property type="entry name" value="LIM1_FHL1"/>
    <property type="match status" value="1"/>
</dbReference>
<dbReference type="CDD" id="cd09429">
    <property type="entry name" value="LIM3_FHL1"/>
    <property type="match status" value="1"/>
</dbReference>
<protein>
    <submittedName>
        <fullName evidence="8">Four and a half LIM domains protein 1-like</fullName>
    </submittedName>
</protein>
<organism evidence="8 9">
    <name type="scientific">Solea senegalensis</name>
    <name type="common">Senegalese sole</name>
    <dbReference type="NCBI Taxonomy" id="28829"/>
    <lineage>
        <taxon>Eukaryota</taxon>
        <taxon>Metazoa</taxon>
        <taxon>Chordata</taxon>
        <taxon>Craniata</taxon>
        <taxon>Vertebrata</taxon>
        <taxon>Euteleostomi</taxon>
        <taxon>Actinopterygii</taxon>
        <taxon>Neopterygii</taxon>
        <taxon>Teleostei</taxon>
        <taxon>Neoteleostei</taxon>
        <taxon>Acanthomorphata</taxon>
        <taxon>Carangaria</taxon>
        <taxon>Pleuronectiformes</taxon>
        <taxon>Pleuronectoidei</taxon>
        <taxon>Soleidae</taxon>
        <taxon>Solea</taxon>
    </lineage>
</organism>
<feature type="non-terminal residue" evidence="8">
    <location>
        <position position="274"/>
    </location>
</feature>
<dbReference type="GO" id="GO:0044325">
    <property type="term" value="F:transmembrane transporter binding"/>
    <property type="evidence" value="ECO:0007669"/>
    <property type="project" value="TreeGrafter"/>
</dbReference>
<evidence type="ECO:0000256" key="2">
    <source>
        <dbReference type="ARBA" id="ARBA00022737"/>
    </source>
</evidence>
<evidence type="ECO:0000256" key="5">
    <source>
        <dbReference type="ARBA" id="ARBA00023038"/>
    </source>
</evidence>
<gene>
    <name evidence="8" type="ORF">JOB18_048092</name>
</gene>
<keyword evidence="2" id="KW-0677">Repeat</keyword>
<evidence type="ECO:0000256" key="1">
    <source>
        <dbReference type="ARBA" id="ARBA00022723"/>
    </source>
</evidence>
<dbReference type="SMART" id="SM00132">
    <property type="entry name" value="LIM"/>
    <property type="match status" value="3"/>
</dbReference>
<evidence type="ECO:0000256" key="4">
    <source>
        <dbReference type="ARBA" id="ARBA00022833"/>
    </source>
</evidence>